<dbReference type="PROSITE" id="PS00061">
    <property type="entry name" value="ADH_SHORT"/>
    <property type="match status" value="1"/>
</dbReference>
<proteinExistence type="inferred from homology"/>
<dbReference type="Pfam" id="PF00106">
    <property type="entry name" value="adh_short"/>
    <property type="match status" value="1"/>
</dbReference>
<comment type="caution">
    <text evidence="5">The sequence shown here is derived from an EMBL/GenBank/DDBJ whole genome shotgun (WGS) entry which is preliminary data.</text>
</comment>
<name>A0AAE0NPT0_9PEZI</name>
<dbReference type="EMBL" id="JAULSW010000004">
    <property type="protein sequence ID" value="KAK3385466.1"/>
    <property type="molecule type" value="Genomic_DNA"/>
</dbReference>
<evidence type="ECO:0000313" key="6">
    <source>
        <dbReference type="Proteomes" id="UP001285441"/>
    </source>
</evidence>
<keyword evidence="6" id="KW-1185">Reference proteome</keyword>
<evidence type="ECO:0000256" key="2">
    <source>
        <dbReference type="ARBA" id="ARBA00022857"/>
    </source>
</evidence>
<evidence type="ECO:0000256" key="3">
    <source>
        <dbReference type="ARBA" id="ARBA00023002"/>
    </source>
</evidence>
<gene>
    <name evidence="5" type="ORF">B0H63DRAFT_414541</name>
</gene>
<comment type="similarity">
    <text evidence="1 4">Belongs to the short-chain dehydrogenases/reductases (SDR) family.</text>
</comment>
<reference evidence="5" key="2">
    <citation type="submission" date="2023-06" db="EMBL/GenBank/DDBJ databases">
        <authorList>
            <consortium name="Lawrence Berkeley National Laboratory"/>
            <person name="Haridas S."/>
            <person name="Hensen N."/>
            <person name="Bonometti L."/>
            <person name="Westerberg I."/>
            <person name="Brannstrom I.O."/>
            <person name="Guillou S."/>
            <person name="Cros-Aarteil S."/>
            <person name="Calhoun S."/>
            <person name="Kuo A."/>
            <person name="Mondo S."/>
            <person name="Pangilinan J."/>
            <person name="Riley R."/>
            <person name="LaButti K."/>
            <person name="Andreopoulos B."/>
            <person name="Lipzen A."/>
            <person name="Chen C."/>
            <person name="Yanf M."/>
            <person name="Daum C."/>
            <person name="Ng V."/>
            <person name="Clum A."/>
            <person name="Steindorff A."/>
            <person name="Ohm R."/>
            <person name="Martin F."/>
            <person name="Silar P."/>
            <person name="Natvig D."/>
            <person name="Lalanne C."/>
            <person name="Gautier V."/>
            <person name="Ament-velasquez S.L."/>
            <person name="Kruys A."/>
            <person name="Hutchinson M.I."/>
            <person name="Powell A.J."/>
            <person name="Barry K."/>
            <person name="Miller A.N."/>
            <person name="Grigoriev I.V."/>
            <person name="Debuchy R."/>
            <person name="Gladieux P."/>
            <person name="Thoren M.H."/>
            <person name="Johannesson H."/>
        </authorList>
    </citation>
    <scope>NUCLEOTIDE SEQUENCE</scope>
    <source>
        <strain evidence="5">CBS 232.78</strain>
    </source>
</reference>
<dbReference type="SUPFAM" id="SSF51735">
    <property type="entry name" value="NAD(P)-binding Rossmann-fold domains"/>
    <property type="match status" value="1"/>
</dbReference>
<dbReference type="PANTHER" id="PTHR24322">
    <property type="entry name" value="PKSB"/>
    <property type="match status" value="1"/>
</dbReference>
<dbReference type="InterPro" id="IPR002347">
    <property type="entry name" value="SDR_fam"/>
</dbReference>
<dbReference type="InterPro" id="IPR020904">
    <property type="entry name" value="Sc_DH/Rdtase_CS"/>
</dbReference>
<accession>A0AAE0NPT0</accession>
<evidence type="ECO:0000256" key="4">
    <source>
        <dbReference type="RuleBase" id="RU000363"/>
    </source>
</evidence>
<dbReference type="PANTHER" id="PTHR24322:SF736">
    <property type="entry name" value="RETINOL DEHYDROGENASE 10"/>
    <property type="match status" value="1"/>
</dbReference>
<dbReference type="GO" id="GO:0016616">
    <property type="term" value="F:oxidoreductase activity, acting on the CH-OH group of donors, NAD or NADP as acceptor"/>
    <property type="evidence" value="ECO:0007669"/>
    <property type="project" value="TreeGrafter"/>
</dbReference>
<dbReference type="Proteomes" id="UP001285441">
    <property type="component" value="Unassembled WGS sequence"/>
</dbReference>
<dbReference type="Gene3D" id="3.40.50.720">
    <property type="entry name" value="NAD(P)-binding Rossmann-like Domain"/>
    <property type="match status" value="1"/>
</dbReference>
<dbReference type="PRINTS" id="PR00081">
    <property type="entry name" value="GDHRDH"/>
</dbReference>
<keyword evidence="3" id="KW-0560">Oxidoreductase</keyword>
<evidence type="ECO:0008006" key="7">
    <source>
        <dbReference type="Google" id="ProtNLM"/>
    </source>
</evidence>
<keyword evidence="2" id="KW-0521">NADP</keyword>
<reference evidence="5" key="1">
    <citation type="journal article" date="2023" name="Mol. Phylogenet. Evol.">
        <title>Genome-scale phylogeny and comparative genomics of the fungal order Sordariales.</title>
        <authorList>
            <person name="Hensen N."/>
            <person name="Bonometti L."/>
            <person name="Westerberg I."/>
            <person name="Brannstrom I.O."/>
            <person name="Guillou S."/>
            <person name="Cros-Aarteil S."/>
            <person name="Calhoun S."/>
            <person name="Haridas S."/>
            <person name="Kuo A."/>
            <person name="Mondo S."/>
            <person name="Pangilinan J."/>
            <person name="Riley R."/>
            <person name="LaButti K."/>
            <person name="Andreopoulos B."/>
            <person name="Lipzen A."/>
            <person name="Chen C."/>
            <person name="Yan M."/>
            <person name="Daum C."/>
            <person name="Ng V."/>
            <person name="Clum A."/>
            <person name="Steindorff A."/>
            <person name="Ohm R.A."/>
            <person name="Martin F."/>
            <person name="Silar P."/>
            <person name="Natvig D.O."/>
            <person name="Lalanne C."/>
            <person name="Gautier V."/>
            <person name="Ament-Velasquez S.L."/>
            <person name="Kruys A."/>
            <person name="Hutchinson M.I."/>
            <person name="Powell A.J."/>
            <person name="Barry K."/>
            <person name="Miller A.N."/>
            <person name="Grigoriev I.V."/>
            <person name="Debuchy R."/>
            <person name="Gladieux P."/>
            <person name="Hiltunen Thoren M."/>
            <person name="Johannesson H."/>
        </authorList>
    </citation>
    <scope>NUCLEOTIDE SEQUENCE</scope>
    <source>
        <strain evidence="5">CBS 232.78</strain>
    </source>
</reference>
<evidence type="ECO:0000256" key="1">
    <source>
        <dbReference type="ARBA" id="ARBA00006484"/>
    </source>
</evidence>
<dbReference type="AlphaFoldDB" id="A0AAE0NPT0"/>
<dbReference type="PRINTS" id="PR00080">
    <property type="entry name" value="SDRFAMILY"/>
</dbReference>
<protein>
    <recommendedName>
        <fullName evidence="7">Dehydrogenase</fullName>
    </recommendedName>
</protein>
<sequence>MTSVAREGLNIDHVARFLRSTLLNEYLALPIATLACWLRRESSATHFASLIRLVSSYGGYLDKARVEKVGSIALALGAAGTLFSINDWLTKWAANNWRAIKRGEWDWDREIVLVTGASGGLGASVVQGLLARNPRTTIVIIDFAPMAWTPPVDAKVHYYQADLSDTAAIKAVCARVRAEVGHPTVLVNNAGIARGFTILDGSYADVELTIKTNLTAPFLMIKEFLPDMVKHNHGHIVSICSMSAIAPPPGIADYSASKAGIQAMHEALQLELKHRHNAPSIRLTNGIFNFIRTPLFKGETGLPSRLAPLLHVDTVGDAIVNSLYSGYGGTLYLPGIMRYISMLRGAPEWMLRILRESTVNIPVDFKGRQKIDEKTGALRSS</sequence>
<dbReference type="InterPro" id="IPR036291">
    <property type="entry name" value="NAD(P)-bd_dom_sf"/>
</dbReference>
<evidence type="ECO:0000313" key="5">
    <source>
        <dbReference type="EMBL" id="KAK3385466.1"/>
    </source>
</evidence>
<organism evidence="5 6">
    <name type="scientific">Podospora didyma</name>
    <dbReference type="NCBI Taxonomy" id="330526"/>
    <lineage>
        <taxon>Eukaryota</taxon>
        <taxon>Fungi</taxon>
        <taxon>Dikarya</taxon>
        <taxon>Ascomycota</taxon>
        <taxon>Pezizomycotina</taxon>
        <taxon>Sordariomycetes</taxon>
        <taxon>Sordariomycetidae</taxon>
        <taxon>Sordariales</taxon>
        <taxon>Podosporaceae</taxon>
        <taxon>Podospora</taxon>
    </lineage>
</organism>